<feature type="compositionally biased region" description="Polar residues" evidence="1">
    <location>
        <begin position="64"/>
        <end position="73"/>
    </location>
</feature>
<feature type="signal peptide" evidence="2">
    <location>
        <begin position="1"/>
        <end position="28"/>
    </location>
</feature>
<protein>
    <recommendedName>
        <fullName evidence="5">Organic solvent tolerance-like N-terminal domain-containing protein</fullName>
    </recommendedName>
</protein>
<dbReference type="KEGG" id="mpar:F7D14_16395"/>
<gene>
    <name evidence="3" type="ORF">F7D14_16395</name>
</gene>
<feature type="region of interest" description="Disordered" evidence="1">
    <location>
        <begin position="46"/>
        <end position="99"/>
    </location>
</feature>
<evidence type="ECO:0000313" key="4">
    <source>
        <dbReference type="Proteomes" id="UP000422569"/>
    </source>
</evidence>
<accession>A0A6B8M205</accession>
<feature type="compositionally biased region" description="Low complexity" evidence="1">
    <location>
        <begin position="46"/>
        <end position="62"/>
    </location>
</feature>
<name>A0A6B8M205_9HYPH</name>
<feature type="chain" id="PRO_5025521518" description="Organic solvent tolerance-like N-terminal domain-containing protein" evidence="2">
    <location>
        <begin position="29"/>
        <end position="204"/>
    </location>
</feature>
<keyword evidence="4" id="KW-1185">Reference proteome</keyword>
<dbReference type="Proteomes" id="UP000422569">
    <property type="component" value="Chromosome"/>
</dbReference>
<sequence length="204" mass="21342">MKAKKLFCQYKSLSVITLFSAIALSVTATTAEADFLDDLFGGGASESPAPARAAPSGRAMRSTGGVSFSIRSNQSERRRAAFRKGGTQEAAGKEGSGGTKAQKTVFCATGLPAREDPANAEVRLHDGTLRAGDSVVTTDGILVFKGRAACPHNASDFVGIGHAKLPTQTRNALQSLEHTMQAGRTPLVLEDKEAEPQVVSQASH</sequence>
<evidence type="ECO:0000256" key="1">
    <source>
        <dbReference type="SAM" id="MobiDB-lite"/>
    </source>
</evidence>
<dbReference type="AlphaFoldDB" id="A0A6B8M205"/>
<keyword evidence="2" id="KW-0732">Signal</keyword>
<evidence type="ECO:0000313" key="3">
    <source>
        <dbReference type="EMBL" id="QGM98907.1"/>
    </source>
</evidence>
<dbReference type="EMBL" id="CP044331">
    <property type="protein sequence ID" value="QGM98907.1"/>
    <property type="molecule type" value="Genomic_DNA"/>
</dbReference>
<dbReference type="RefSeq" id="WP_016920524.1">
    <property type="nucleotide sequence ID" value="NZ_CP044331.1"/>
</dbReference>
<proteinExistence type="predicted"/>
<evidence type="ECO:0000256" key="2">
    <source>
        <dbReference type="SAM" id="SignalP"/>
    </source>
</evidence>
<evidence type="ECO:0008006" key="5">
    <source>
        <dbReference type="Google" id="ProtNLM"/>
    </source>
</evidence>
<reference evidence="3 4" key="1">
    <citation type="submission" date="2019-09" db="EMBL/GenBank/DDBJ databases">
        <title>Isolation and complete genome sequencing of Methylocystis species.</title>
        <authorList>
            <person name="Rumah B.L."/>
            <person name="Stead C.E."/>
            <person name="Stevens B.C."/>
            <person name="Minton N.P."/>
            <person name="Grosse-Honebrink A."/>
            <person name="Zhang Y."/>
        </authorList>
    </citation>
    <scope>NUCLEOTIDE SEQUENCE [LARGE SCALE GENOMIC DNA]</scope>
    <source>
        <strain evidence="3 4">BRCS2</strain>
    </source>
</reference>
<organism evidence="3 4">
    <name type="scientific">Methylocystis parvus</name>
    <dbReference type="NCBI Taxonomy" id="134"/>
    <lineage>
        <taxon>Bacteria</taxon>
        <taxon>Pseudomonadati</taxon>
        <taxon>Pseudomonadota</taxon>
        <taxon>Alphaproteobacteria</taxon>
        <taxon>Hyphomicrobiales</taxon>
        <taxon>Methylocystaceae</taxon>
        <taxon>Methylocystis</taxon>
    </lineage>
</organism>